<dbReference type="PANTHER" id="PTHR28271">
    <property type="entry name" value="54S RIBOSOMAL PROTEIN L31, MITOCHONDRIAL"/>
    <property type="match status" value="1"/>
</dbReference>
<dbReference type="GO" id="GO:0005762">
    <property type="term" value="C:mitochondrial large ribosomal subunit"/>
    <property type="evidence" value="ECO:0007669"/>
    <property type="project" value="TreeGrafter"/>
</dbReference>
<dbReference type="GO" id="GO:0003735">
    <property type="term" value="F:structural constituent of ribosome"/>
    <property type="evidence" value="ECO:0007669"/>
    <property type="project" value="TreeGrafter"/>
</dbReference>
<dbReference type="InterPro" id="IPR016340">
    <property type="entry name" value="Ribosomal_mL60"/>
</dbReference>
<proteinExistence type="predicted"/>
<dbReference type="Pfam" id="PF09784">
    <property type="entry name" value="L31"/>
    <property type="match status" value="1"/>
</dbReference>
<sequence>MFGAFRATMVACGGLLWKNPSNMSRTRKANVRKRLRAVDTVIEAVAKSGVKCKALDYARSLPKESEMTPRDKYTVFSRKHKGYRKSLHKVPKFTKVTIRTTPPEQITNQIMNNSTLIGAPLIFFVVPTTLITDPLWTMKSSALYQDSSVLIYTVRADDTYSYFVLTTSHLIINMSTVNEGLFHIGNWIITSQLPYVEHMALTEEPTETSMKS</sequence>
<organism evidence="1 2">
    <name type="scientific">Funneliformis geosporum</name>
    <dbReference type="NCBI Taxonomy" id="1117311"/>
    <lineage>
        <taxon>Eukaryota</taxon>
        <taxon>Fungi</taxon>
        <taxon>Fungi incertae sedis</taxon>
        <taxon>Mucoromycota</taxon>
        <taxon>Glomeromycotina</taxon>
        <taxon>Glomeromycetes</taxon>
        <taxon>Glomerales</taxon>
        <taxon>Glomeraceae</taxon>
        <taxon>Funneliformis</taxon>
    </lineage>
</organism>
<evidence type="ECO:0000313" key="1">
    <source>
        <dbReference type="EMBL" id="CAI2170998.1"/>
    </source>
</evidence>
<reference evidence="1" key="1">
    <citation type="submission" date="2022-08" db="EMBL/GenBank/DDBJ databases">
        <authorList>
            <person name="Kallberg Y."/>
            <person name="Tangrot J."/>
            <person name="Rosling A."/>
        </authorList>
    </citation>
    <scope>NUCLEOTIDE SEQUENCE</scope>
    <source>
        <strain evidence="1">Wild A</strain>
    </source>
</reference>
<name>A0A9W4SJX3_9GLOM</name>
<accession>A0A9W4SJX3</accession>
<comment type="caution">
    <text evidence="1">The sequence shown here is derived from an EMBL/GenBank/DDBJ whole genome shotgun (WGS) entry which is preliminary data.</text>
</comment>
<keyword evidence="2" id="KW-1185">Reference proteome</keyword>
<dbReference type="PANTHER" id="PTHR28271:SF1">
    <property type="entry name" value="LARGE RIBOSOMAL SUBUNIT PROTEIN ML60"/>
    <property type="match status" value="1"/>
</dbReference>
<gene>
    <name evidence="1" type="ORF">FWILDA_LOCUS4862</name>
</gene>
<dbReference type="AlphaFoldDB" id="A0A9W4SJX3"/>
<dbReference type="OrthoDB" id="2332379at2759"/>
<evidence type="ECO:0000313" key="2">
    <source>
        <dbReference type="Proteomes" id="UP001153678"/>
    </source>
</evidence>
<dbReference type="Proteomes" id="UP001153678">
    <property type="component" value="Unassembled WGS sequence"/>
</dbReference>
<protein>
    <submittedName>
        <fullName evidence="1">11411_t:CDS:1</fullName>
    </submittedName>
</protein>
<dbReference type="EMBL" id="CAMKVN010000767">
    <property type="protein sequence ID" value="CAI2170998.1"/>
    <property type="molecule type" value="Genomic_DNA"/>
</dbReference>